<sequence>MVDDSQLASYAKAYAEDGYVLVKGVLDKAEAKAYREESHALIERLNRDYDPTWESARQLGMGQNTELKHCHDAQFYAAAFARLIVDPRFTDVAAAVMGTPNVQLHHTKLFVKPPEKGSPFPMHQDYPFFPHTNDSMGAAIFHFDDAPLEKGCVRVVPGSHKQGPLQHAPEGSWHLPFSEWPLEKAVPCEAEAGDVLFFTYLTVHGSGINASSKARTTLLVQYRDPADPPTTDLHTGSLGQGMILRGIDPTSRAAATG</sequence>
<keyword evidence="1" id="KW-0223">Dioxygenase</keyword>
<organism evidence="1 2">
    <name type="scientific">Actinopolymorpha pittospori</name>
    <dbReference type="NCBI Taxonomy" id="648752"/>
    <lineage>
        <taxon>Bacteria</taxon>
        <taxon>Bacillati</taxon>
        <taxon>Actinomycetota</taxon>
        <taxon>Actinomycetes</taxon>
        <taxon>Propionibacteriales</taxon>
        <taxon>Actinopolymorphaceae</taxon>
        <taxon>Actinopolymorpha</taxon>
    </lineage>
</organism>
<dbReference type="GO" id="GO:0005506">
    <property type="term" value="F:iron ion binding"/>
    <property type="evidence" value="ECO:0007669"/>
    <property type="project" value="UniProtKB-ARBA"/>
</dbReference>
<dbReference type="AlphaFoldDB" id="A0A927R837"/>
<dbReference type="InterPro" id="IPR008775">
    <property type="entry name" value="Phytyl_CoA_dOase-like"/>
</dbReference>
<dbReference type="Gene3D" id="2.60.120.620">
    <property type="entry name" value="q2cbj1_9rhob like domain"/>
    <property type="match status" value="1"/>
</dbReference>
<dbReference type="Pfam" id="PF05721">
    <property type="entry name" value="PhyH"/>
    <property type="match status" value="1"/>
</dbReference>
<keyword evidence="2" id="KW-1185">Reference proteome</keyword>
<evidence type="ECO:0000313" key="1">
    <source>
        <dbReference type="EMBL" id="MBE1604924.1"/>
    </source>
</evidence>
<dbReference type="RefSeq" id="WP_192749355.1">
    <property type="nucleotide sequence ID" value="NZ_BAABJL010000002.1"/>
</dbReference>
<accession>A0A927R837</accession>
<gene>
    <name evidence="1" type="ORF">HEB94_001772</name>
</gene>
<dbReference type="GO" id="GO:0016706">
    <property type="term" value="F:2-oxoglutarate-dependent dioxygenase activity"/>
    <property type="evidence" value="ECO:0007669"/>
    <property type="project" value="UniProtKB-ARBA"/>
</dbReference>
<protein>
    <submittedName>
        <fullName evidence="1">Ectoine hydroxylase-related dioxygenase (Phytanoyl-CoA dioxygenase family)</fullName>
    </submittedName>
</protein>
<name>A0A927R837_9ACTN</name>
<evidence type="ECO:0000313" key="2">
    <source>
        <dbReference type="Proteomes" id="UP000638648"/>
    </source>
</evidence>
<comment type="caution">
    <text evidence="1">The sequence shown here is derived from an EMBL/GenBank/DDBJ whole genome shotgun (WGS) entry which is preliminary data.</text>
</comment>
<proteinExistence type="predicted"/>
<keyword evidence="1" id="KW-0560">Oxidoreductase</keyword>
<dbReference type="PANTHER" id="PTHR20883:SF48">
    <property type="entry name" value="ECTOINE DIOXYGENASE"/>
    <property type="match status" value="1"/>
</dbReference>
<reference evidence="1" key="1">
    <citation type="submission" date="2020-10" db="EMBL/GenBank/DDBJ databases">
        <title>Sequencing the genomes of 1000 actinobacteria strains.</title>
        <authorList>
            <person name="Klenk H.-P."/>
        </authorList>
    </citation>
    <scope>NUCLEOTIDE SEQUENCE</scope>
    <source>
        <strain evidence="1">DSM 45354</strain>
    </source>
</reference>
<dbReference type="PANTHER" id="PTHR20883">
    <property type="entry name" value="PHYTANOYL-COA DIOXYGENASE DOMAIN CONTAINING 1"/>
    <property type="match status" value="1"/>
</dbReference>
<dbReference type="SUPFAM" id="SSF51197">
    <property type="entry name" value="Clavaminate synthase-like"/>
    <property type="match status" value="1"/>
</dbReference>
<dbReference type="EMBL" id="JADBEM010000001">
    <property type="protein sequence ID" value="MBE1604924.1"/>
    <property type="molecule type" value="Genomic_DNA"/>
</dbReference>
<dbReference type="Proteomes" id="UP000638648">
    <property type="component" value="Unassembled WGS sequence"/>
</dbReference>